<keyword evidence="4" id="KW-0067">ATP-binding</keyword>
<keyword evidence="1 8" id="KW-0808">Transferase</keyword>
<dbReference type="InterPro" id="IPR011009">
    <property type="entry name" value="Kinase-like_dom_sf"/>
</dbReference>
<dbReference type="PANTHER" id="PTHR43289:SF6">
    <property type="entry name" value="SERINE_THREONINE-PROTEIN KINASE NEKL-3"/>
    <property type="match status" value="1"/>
</dbReference>
<reference evidence="9" key="1">
    <citation type="submission" date="2016-12" db="EMBL/GenBank/DDBJ databases">
        <title>Comparative genomics of four Isosphaeraceae planctomycetes: a common pool of plasmids and glycoside hydrolase genes.</title>
        <authorList>
            <person name="Ivanova A."/>
        </authorList>
    </citation>
    <scope>NUCLEOTIDE SEQUENCE [LARGE SCALE GENOMIC DNA]</scope>
    <source>
        <strain evidence="9">PX4</strain>
    </source>
</reference>
<dbReference type="PANTHER" id="PTHR43289">
    <property type="entry name" value="MITOGEN-ACTIVATED PROTEIN KINASE KINASE KINASE 20-RELATED"/>
    <property type="match status" value="1"/>
</dbReference>
<keyword evidence="9" id="KW-1185">Reference proteome</keyword>
<feature type="region of interest" description="Disordered" evidence="6">
    <location>
        <begin position="335"/>
        <end position="390"/>
    </location>
</feature>
<dbReference type="STRING" id="1387353.BSF38_03267"/>
<dbReference type="Proteomes" id="UP000186309">
    <property type="component" value="Chromosome"/>
</dbReference>
<evidence type="ECO:0000256" key="1">
    <source>
        <dbReference type="ARBA" id="ARBA00022679"/>
    </source>
</evidence>
<dbReference type="SUPFAM" id="SSF48452">
    <property type="entry name" value="TPR-like"/>
    <property type="match status" value="2"/>
</dbReference>
<dbReference type="EMBL" id="CP019082">
    <property type="protein sequence ID" value="APW61739.1"/>
    <property type="molecule type" value="Genomic_DNA"/>
</dbReference>
<evidence type="ECO:0000313" key="9">
    <source>
        <dbReference type="Proteomes" id="UP000186309"/>
    </source>
</evidence>
<keyword evidence="3 8" id="KW-0418">Kinase</keyword>
<feature type="compositionally biased region" description="Basic and acidic residues" evidence="6">
    <location>
        <begin position="368"/>
        <end position="377"/>
    </location>
</feature>
<dbReference type="RefSeq" id="WP_076347326.1">
    <property type="nucleotide sequence ID" value="NZ_CP019082.1"/>
</dbReference>
<dbReference type="SUPFAM" id="SSF56112">
    <property type="entry name" value="Protein kinase-like (PK-like)"/>
    <property type="match status" value="1"/>
</dbReference>
<evidence type="ECO:0000256" key="4">
    <source>
        <dbReference type="ARBA" id="ARBA00022840"/>
    </source>
</evidence>
<gene>
    <name evidence="8" type="primary">pknD_1</name>
    <name evidence="8" type="ORF">BSF38_03267</name>
</gene>
<dbReference type="PROSITE" id="PS50005">
    <property type="entry name" value="TPR"/>
    <property type="match status" value="2"/>
</dbReference>
<dbReference type="Gene3D" id="1.10.510.10">
    <property type="entry name" value="Transferase(Phosphotransferase) domain 1"/>
    <property type="match status" value="1"/>
</dbReference>
<evidence type="ECO:0000256" key="6">
    <source>
        <dbReference type="SAM" id="MobiDB-lite"/>
    </source>
</evidence>
<evidence type="ECO:0000256" key="5">
    <source>
        <dbReference type="PROSITE-ProRule" id="PRU00339"/>
    </source>
</evidence>
<name>A0A1U7CS67_9BACT</name>
<sequence length="1299" mass="142438">MDAERDLLLGLLAFQAGAIDADQLAETCAGLEASRAAGVGDRLVDQGLVTIEQRTELERLADDRVEEHKGDVQATIAATIDGRSLDALRGAVPALDDGATEAFQAPAGHVLISSIGKLDDEYDNRDRYTLTHLHAKGGMGQVWKARDAALGREIALKELRPEQADNSVVWSRFLYEAKITAQLEHPGIVPVYEMGEGNAPYYTMRFVKGRTLSEATRNYHKERAKGTADHLGLVNLLTSFTAVCNAVAYAHSRGIIHRDLKGQNVVLGDFGEVIVLDWGLAKRVVGAADEPAETDLEPGLAGRIAEHLAAAVGPTIADDADDDRRHLAGDATVAATIAPGGGLSDDETTLPPEDDSNHKPKPKPGSTSKDKPSKRESGAGPEGTIQGQLLGTPAYMAPEQAEGRHDLVDFRTDVYGLGAILYEVLTGQPPFTAKKTNEVLRMVRQDAPTPPRRINTRITADLEAVCLKALSKSRADRYESAGELAREVQRHLADEPVTAYEDPWTVKAARWARRHRTAVAAASALLVTATLALGLSTAVVTQERNNTRTQEVVARQTIDDMYTKVGESWLEDRLDPIQEEFLKKTLAYFEKFTQRAANDPAAQLEHGRTYQRMGDIEFKFGRLAEAEKAYRNGLARLAPLAAPPNAPAEARRALAANQTKLAQLLFRTDRFDGARPLYKEAQNLLRPLADGAATTVEDRFLFARALRNEGQLLRRLGDLPAAKRDYLEAVAELDAALKVDPKSAEVRNDLAQAEDYRGRLHRELGERGEAEAALRRSHELISALVVEFPTIPRYREALYHACNDLGRLAYEDGRLDEAAALWGRAYKETDRLAQDFPDRPEYKVYLAGACTNYGGVLADLGKTREAEPILKSGVEINASLAKQSPDDRQVRFDLAKCHFNLGYLYVGQARFDKAVPLIEKARDLNQTLVDELPDVPRHRELQAIYLRRLGAALEASGRPGGEDAYRKSLDLIQRLAARYPDNAVYQLELARCLDGLGGLMVQAEKYEPAEGLFQQGLAALDVKQTPALSTEALREKSILLSNLGSVRRAADKPTAEAPIRQAIAISQALADRKPPARDDVRSLAIAQETLAETLEAKGARDEAAASFQTAVDRMTQLATDAPGEYLEQFYLGYFLEQQGKLLAKLGKPADAKRALESAAAHQREAVKLTDGKVPTYREMMLSHLEALADVDLTLAAYDDVRKAALEMPRTAVAPGVGYFAAAKTLARAATRMHKDAKLDPSRRDDLERKCLGSVVLMLREAIDADPKLNDQLKTEPAFKELLDRSEFQTLLGDLVDLRK</sequence>
<dbReference type="KEGG" id="pbor:BSF38_03267"/>
<evidence type="ECO:0000256" key="2">
    <source>
        <dbReference type="ARBA" id="ARBA00022741"/>
    </source>
</evidence>
<dbReference type="Gene3D" id="1.25.40.10">
    <property type="entry name" value="Tetratricopeptide repeat domain"/>
    <property type="match status" value="4"/>
</dbReference>
<dbReference type="PROSITE" id="PS50011">
    <property type="entry name" value="PROTEIN_KINASE_DOM"/>
    <property type="match status" value="1"/>
</dbReference>
<feature type="domain" description="Protein kinase" evidence="7">
    <location>
        <begin position="128"/>
        <end position="492"/>
    </location>
</feature>
<evidence type="ECO:0000313" key="8">
    <source>
        <dbReference type="EMBL" id="APW61739.1"/>
    </source>
</evidence>
<organism evidence="8 9">
    <name type="scientific">Paludisphaera borealis</name>
    <dbReference type="NCBI Taxonomy" id="1387353"/>
    <lineage>
        <taxon>Bacteria</taxon>
        <taxon>Pseudomonadati</taxon>
        <taxon>Planctomycetota</taxon>
        <taxon>Planctomycetia</taxon>
        <taxon>Isosphaerales</taxon>
        <taxon>Isosphaeraceae</taxon>
        <taxon>Paludisphaera</taxon>
    </lineage>
</organism>
<dbReference type="CDD" id="cd14014">
    <property type="entry name" value="STKc_PknB_like"/>
    <property type="match status" value="1"/>
</dbReference>
<dbReference type="EC" id="2.7.11.1" evidence="8"/>
<dbReference type="InterPro" id="IPR019734">
    <property type="entry name" value="TPR_rpt"/>
</dbReference>
<dbReference type="OrthoDB" id="6111975at2"/>
<dbReference type="GO" id="GO:0005524">
    <property type="term" value="F:ATP binding"/>
    <property type="evidence" value="ECO:0007669"/>
    <property type="project" value="UniProtKB-KW"/>
</dbReference>
<keyword evidence="5" id="KW-0802">TPR repeat</keyword>
<protein>
    <submittedName>
        <fullName evidence="8">Serine/threonine-protein kinase PknD</fullName>
        <ecNumber evidence="8">2.7.11.1</ecNumber>
    </submittedName>
</protein>
<keyword evidence="2" id="KW-0547">Nucleotide-binding</keyword>
<dbReference type="Gene3D" id="3.30.200.20">
    <property type="entry name" value="Phosphorylase Kinase, domain 1"/>
    <property type="match status" value="1"/>
</dbReference>
<dbReference type="GO" id="GO:0004674">
    <property type="term" value="F:protein serine/threonine kinase activity"/>
    <property type="evidence" value="ECO:0007669"/>
    <property type="project" value="UniProtKB-EC"/>
</dbReference>
<feature type="repeat" description="TPR" evidence="5">
    <location>
        <begin position="895"/>
        <end position="928"/>
    </location>
</feature>
<dbReference type="InterPro" id="IPR011990">
    <property type="entry name" value="TPR-like_helical_dom_sf"/>
</dbReference>
<evidence type="ECO:0000259" key="7">
    <source>
        <dbReference type="PROSITE" id="PS50011"/>
    </source>
</evidence>
<feature type="compositionally biased region" description="Acidic residues" evidence="6">
    <location>
        <begin position="344"/>
        <end position="354"/>
    </location>
</feature>
<accession>A0A1U7CS67</accession>
<dbReference type="InterPro" id="IPR000719">
    <property type="entry name" value="Prot_kinase_dom"/>
</dbReference>
<dbReference type="SMART" id="SM00028">
    <property type="entry name" value="TPR"/>
    <property type="match status" value="9"/>
</dbReference>
<dbReference type="PROSITE" id="PS00108">
    <property type="entry name" value="PROTEIN_KINASE_ST"/>
    <property type="match status" value="1"/>
</dbReference>
<dbReference type="SMART" id="SM00220">
    <property type="entry name" value="S_TKc"/>
    <property type="match status" value="1"/>
</dbReference>
<dbReference type="InterPro" id="IPR008271">
    <property type="entry name" value="Ser/Thr_kinase_AS"/>
</dbReference>
<dbReference type="Pfam" id="PF00069">
    <property type="entry name" value="Pkinase"/>
    <property type="match status" value="2"/>
</dbReference>
<evidence type="ECO:0000256" key="3">
    <source>
        <dbReference type="ARBA" id="ARBA00022777"/>
    </source>
</evidence>
<proteinExistence type="predicted"/>
<feature type="repeat" description="TPR" evidence="5">
    <location>
        <begin position="710"/>
        <end position="743"/>
    </location>
</feature>